<evidence type="ECO:0000313" key="2">
    <source>
        <dbReference type="Proteomes" id="UP000499080"/>
    </source>
</evidence>
<dbReference type="EMBL" id="BGPR01000004">
    <property type="protein sequence ID" value="GBL73682.1"/>
    <property type="molecule type" value="Genomic_DNA"/>
</dbReference>
<proteinExistence type="predicted"/>
<sequence>MAKSTLRQPFDGPFKVLGRKTKFFQPQIGLQKKWISIHRLKPAHILRDPFVERGPFRSSLVSSTTTRSGRHVRFRLPISSCRLEGESCSGREMASLSIRIKVK</sequence>
<accession>A0A4Y2A1N4</accession>
<gene>
    <name evidence="1" type="ORF">AVEN_230679_1</name>
</gene>
<name>A0A4Y2A1N4_ARAVE</name>
<dbReference type="Proteomes" id="UP000499080">
    <property type="component" value="Unassembled WGS sequence"/>
</dbReference>
<evidence type="ECO:0000313" key="1">
    <source>
        <dbReference type="EMBL" id="GBL73682.1"/>
    </source>
</evidence>
<comment type="caution">
    <text evidence="1">The sequence shown here is derived from an EMBL/GenBank/DDBJ whole genome shotgun (WGS) entry which is preliminary data.</text>
</comment>
<dbReference type="AlphaFoldDB" id="A0A4Y2A1N4"/>
<keyword evidence="2" id="KW-1185">Reference proteome</keyword>
<protein>
    <submittedName>
        <fullName evidence="1">Uncharacterized protein</fullName>
    </submittedName>
</protein>
<organism evidence="1 2">
    <name type="scientific">Araneus ventricosus</name>
    <name type="common">Orbweaver spider</name>
    <name type="synonym">Epeira ventricosa</name>
    <dbReference type="NCBI Taxonomy" id="182803"/>
    <lineage>
        <taxon>Eukaryota</taxon>
        <taxon>Metazoa</taxon>
        <taxon>Ecdysozoa</taxon>
        <taxon>Arthropoda</taxon>
        <taxon>Chelicerata</taxon>
        <taxon>Arachnida</taxon>
        <taxon>Araneae</taxon>
        <taxon>Araneomorphae</taxon>
        <taxon>Entelegynae</taxon>
        <taxon>Araneoidea</taxon>
        <taxon>Araneidae</taxon>
        <taxon>Araneus</taxon>
    </lineage>
</organism>
<dbReference type="OrthoDB" id="6117674at2759"/>
<reference evidence="1 2" key="1">
    <citation type="journal article" date="2019" name="Sci. Rep.">
        <title>Orb-weaving spider Araneus ventricosus genome elucidates the spidroin gene catalogue.</title>
        <authorList>
            <person name="Kono N."/>
            <person name="Nakamura H."/>
            <person name="Ohtoshi R."/>
            <person name="Moran D.A.P."/>
            <person name="Shinohara A."/>
            <person name="Yoshida Y."/>
            <person name="Fujiwara M."/>
            <person name="Mori M."/>
            <person name="Tomita M."/>
            <person name="Arakawa K."/>
        </authorList>
    </citation>
    <scope>NUCLEOTIDE SEQUENCE [LARGE SCALE GENOMIC DNA]</scope>
</reference>